<name>A0A137ZK79_9ACTN</name>
<keyword evidence="1" id="KW-0472">Membrane</keyword>
<feature type="transmembrane region" description="Helical" evidence="1">
    <location>
        <begin position="31"/>
        <end position="51"/>
    </location>
</feature>
<proteinExistence type="predicted"/>
<dbReference type="EMBL" id="LSRE01000012">
    <property type="protein sequence ID" value="KXO98588.1"/>
    <property type="molecule type" value="Genomic_DNA"/>
</dbReference>
<accession>A0A137ZK79</accession>
<feature type="transmembrane region" description="Helical" evidence="1">
    <location>
        <begin position="99"/>
        <end position="117"/>
    </location>
</feature>
<keyword evidence="1" id="KW-1133">Transmembrane helix</keyword>
<keyword evidence="3" id="KW-1185">Reference proteome</keyword>
<gene>
    <name evidence="2" type="ORF">AXK61_03090</name>
</gene>
<evidence type="ECO:0000256" key="1">
    <source>
        <dbReference type="SAM" id="Phobius"/>
    </source>
</evidence>
<protein>
    <submittedName>
        <fullName evidence="2">Uncharacterized protein</fullName>
    </submittedName>
</protein>
<comment type="caution">
    <text evidence="2">The sequence shown here is derived from an EMBL/GenBank/DDBJ whole genome shotgun (WGS) entry which is preliminary data.</text>
</comment>
<keyword evidence="1" id="KW-0812">Transmembrane</keyword>
<dbReference type="RefSeq" id="WP_068745069.1">
    <property type="nucleotide sequence ID" value="NZ_LSRE01000012.1"/>
</dbReference>
<reference evidence="2 3" key="1">
    <citation type="submission" date="2016-02" db="EMBL/GenBank/DDBJ databases">
        <authorList>
            <person name="Teng J.L."/>
            <person name="Tang Y."/>
            <person name="Huang Y."/>
            <person name="Guo F."/>
            <person name="Wei W."/>
            <person name="Chen J.H."/>
            <person name="Wong S.Y."/>
            <person name="Lau S.K."/>
            <person name="Woo P.C."/>
        </authorList>
    </citation>
    <scope>NUCLEOTIDE SEQUENCE [LARGE SCALE GENOMIC DNA]</scope>
    <source>
        <strain evidence="2 3">JCM 13375</strain>
    </source>
</reference>
<sequence>MPVRTARSLAIFMGLMTIAWSVLGLHAYPLVAAIGAVLGAAIALGAVVTARRGAPAPAPPSPGTGEAKARQVFRIAVALETVAILAAIVVLNKTGHPEFIMPSIALAVALHFFVFLVSQPRFALHVVAGTVGTVGAVAAIVLMATGTVGTAAGHAIAGGALALCTLAYGLTFLRVVMSNTTGRGRN</sequence>
<evidence type="ECO:0000313" key="3">
    <source>
        <dbReference type="Proteomes" id="UP000070409"/>
    </source>
</evidence>
<organism evidence="2 3">
    <name type="scientific">Tsukamurella pseudospumae</name>
    <dbReference type="NCBI Taxonomy" id="239498"/>
    <lineage>
        <taxon>Bacteria</taxon>
        <taxon>Bacillati</taxon>
        <taxon>Actinomycetota</taxon>
        <taxon>Actinomycetes</taxon>
        <taxon>Mycobacteriales</taxon>
        <taxon>Tsukamurellaceae</taxon>
        <taxon>Tsukamurella</taxon>
    </lineage>
</organism>
<evidence type="ECO:0000313" key="2">
    <source>
        <dbReference type="EMBL" id="KXO98588.1"/>
    </source>
</evidence>
<feature type="transmembrane region" description="Helical" evidence="1">
    <location>
        <begin position="151"/>
        <end position="176"/>
    </location>
</feature>
<feature type="transmembrane region" description="Helical" evidence="1">
    <location>
        <begin position="7"/>
        <end position="25"/>
    </location>
</feature>
<dbReference type="Proteomes" id="UP000070409">
    <property type="component" value="Unassembled WGS sequence"/>
</dbReference>
<feature type="transmembrane region" description="Helical" evidence="1">
    <location>
        <begin position="124"/>
        <end position="145"/>
    </location>
</feature>
<feature type="transmembrane region" description="Helical" evidence="1">
    <location>
        <begin position="72"/>
        <end position="93"/>
    </location>
</feature>